<dbReference type="InterPro" id="IPR026960">
    <property type="entry name" value="RVT-Znf"/>
</dbReference>
<dbReference type="OrthoDB" id="2273311at2759"/>
<evidence type="ECO:0000313" key="3">
    <source>
        <dbReference type="Proteomes" id="UP000054107"/>
    </source>
</evidence>
<feature type="domain" description="Reverse transcriptase zinc-binding" evidence="1">
    <location>
        <begin position="61"/>
        <end position="128"/>
    </location>
</feature>
<dbReference type="Pfam" id="PF13966">
    <property type="entry name" value="zf-RVT"/>
    <property type="match status" value="1"/>
</dbReference>
<protein>
    <recommendedName>
        <fullName evidence="1">Reverse transcriptase zinc-binding domain-containing protein</fullName>
    </recommendedName>
</protein>
<evidence type="ECO:0000259" key="1">
    <source>
        <dbReference type="Pfam" id="PF13966"/>
    </source>
</evidence>
<evidence type="ECO:0000313" key="2">
    <source>
        <dbReference type="EMBL" id="CEP13324.1"/>
    </source>
</evidence>
<gene>
    <name evidence="2" type="primary">PARPA_07382.1 scaffold 27562</name>
</gene>
<organism evidence="2 3">
    <name type="scientific">Parasitella parasitica</name>
    <dbReference type="NCBI Taxonomy" id="35722"/>
    <lineage>
        <taxon>Eukaryota</taxon>
        <taxon>Fungi</taxon>
        <taxon>Fungi incertae sedis</taxon>
        <taxon>Mucoromycota</taxon>
        <taxon>Mucoromycotina</taxon>
        <taxon>Mucoromycetes</taxon>
        <taxon>Mucorales</taxon>
        <taxon>Mucorineae</taxon>
        <taxon>Mucoraceae</taxon>
        <taxon>Parasitella</taxon>
    </lineage>
</organism>
<dbReference type="AlphaFoldDB" id="A0A0B7N794"/>
<dbReference type="Proteomes" id="UP000054107">
    <property type="component" value="Unassembled WGS sequence"/>
</dbReference>
<dbReference type="EMBL" id="LN729554">
    <property type="protein sequence ID" value="CEP13324.1"/>
    <property type="molecule type" value="Genomic_DNA"/>
</dbReference>
<sequence length="227" mass="26225">MLNLPDTTIPSLPSLHSFTSALITPNFSHQPISKINPTSMRYYKILLNSYSPYSSSPVLTASKWKRFWKLEIALNARNTWFRILHNKITTKQRLHSYMPLQFQPHCSICPSSASQTETLEHFLFSCPAKYIVCSTALSTYIDSSLQSPTFDQYLDFVHMRSNFTVAADARYPSLSTDQVFSCILQVIWTSHYRFTFDQIPFNPTHFLTAIARALYNLHTQDNIHQIM</sequence>
<accession>A0A0B7N794</accession>
<keyword evidence="3" id="KW-1185">Reference proteome</keyword>
<reference evidence="2 3" key="1">
    <citation type="submission" date="2014-09" db="EMBL/GenBank/DDBJ databases">
        <authorList>
            <person name="Ellenberger Sabrina"/>
        </authorList>
    </citation>
    <scope>NUCLEOTIDE SEQUENCE [LARGE SCALE GENOMIC DNA]</scope>
    <source>
        <strain evidence="2 3">CBS 412.66</strain>
    </source>
</reference>
<proteinExistence type="predicted"/>
<name>A0A0B7N794_9FUNG</name>